<evidence type="ECO:0000313" key="2">
    <source>
        <dbReference type="Proteomes" id="UP000541444"/>
    </source>
</evidence>
<name>A0A7J7NRW4_9MAGN</name>
<organism evidence="1 2">
    <name type="scientific">Kingdonia uniflora</name>
    <dbReference type="NCBI Taxonomy" id="39325"/>
    <lineage>
        <taxon>Eukaryota</taxon>
        <taxon>Viridiplantae</taxon>
        <taxon>Streptophyta</taxon>
        <taxon>Embryophyta</taxon>
        <taxon>Tracheophyta</taxon>
        <taxon>Spermatophyta</taxon>
        <taxon>Magnoliopsida</taxon>
        <taxon>Ranunculales</taxon>
        <taxon>Circaeasteraceae</taxon>
        <taxon>Kingdonia</taxon>
    </lineage>
</organism>
<comment type="caution">
    <text evidence="1">The sequence shown here is derived from an EMBL/GenBank/DDBJ whole genome shotgun (WGS) entry which is preliminary data.</text>
</comment>
<dbReference type="Proteomes" id="UP000541444">
    <property type="component" value="Unassembled WGS sequence"/>
</dbReference>
<proteinExistence type="predicted"/>
<reference evidence="1 2" key="1">
    <citation type="journal article" date="2020" name="IScience">
        <title>Genome Sequencing of the Endangered Kingdonia uniflora (Circaeasteraceae, Ranunculales) Reveals Potential Mechanisms of Evolutionary Specialization.</title>
        <authorList>
            <person name="Sun Y."/>
            <person name="Deng T."/>
            <person name="Zhang A."/>
            <person name="Moore M.J."/>
            <person name="Landis J.B."/>
            <person name="Lin N."/>
            <person name="Zhang H."/>
            <person name="Zhang X."/>
            <person name="Huang J."/>
            <person name="Zhang X."/>
            <person name="Sun H."/>
            <person name="Wang H."/>
        </authorList>
    </citation>
    <scope>NUCLEOTIDE SEQUENCE [LARGE SCALE GENOMIC DNA]</scope>
    <source>
        <strain evidence="1">TB1705</strain>
        <tissue evidence="1">Leaf</tissue>
    </source>
</reference>
<evidence type="ECO:0000313" key="1">
    <source>
        <dbReference type="EMBL" id="KAF6169714.1"/>
    </source>
</evidence>
<accession>A0A7J7NRW4</accession>
<dbReference type="EMBL" id="JACGCM010000628">
    <property type="protein sequence ID" value="KAF6169714.1"/>
    <property type="molecule type" value="Genomic_DNA"/>
</dbReference>
<protein>
    <submittedName>
        <fullName evidence="1">Uncharacterized protein</fullName>
    </submittedName>
</protein>
<dbReference type="AlphaFoldDB" id="A0A7J7NRW4"/>
<keyword evidence="2" id="KW-1185">Reference proteome</keyword>
<sequence length="124" mass="14228">MGRTYAYDLVLNYSKGSVNVSQLNPKGFNNLKSLHIEHSNDMEYVVNVEEQVEDTMFVNLEILDLYGVRELKAIWNRPLVERPFEKLRVLKIHKAVCSAVSVVDKAANTRTDPNRKLPEIRKGV</sequence>
<gene>
    <name evidence="1" type="ORF">GIB67_004106</name>
</gene>